<dbReference type="PANTHER" id="PTHR30042">
    <property type="entry name" value="POTASSIUM-TRANSPORTING ATPASE C CHAIN"/>
    <property type="match status" value="1"/>
</dbReference>
<dbReference type="GO" id="GO:0008556">
    <property type="term" value="F:P-type potassium transmembrane transporter activity"/>
    <property type="evidence" value="ECO:0007669"/>
    <property type="project" value="InterPro"/>
</dbReference>
<dbReference type="HAMAP" id="MF_00276">
    <property type="entry name" value="KdpC"/>
    <property type="match status" value="1"/>
</dbReference>
<dbReference type="GO" id="GO:0005524">
    <property type="term" value="F:ATP binding"/>
    <property type="evidence" value="ECO:0007669"/>
    <property type="project" value="UniProtKB-UniRule"/>
</dbReference>
<dbReference type="NCBIfam" id="TIGR00681">
    <property type="entry name" value="kdpC"/>
    <property type="match status" value="1"/>
</dbReference>
<keyword evidence="2 11" id="KW-1003">Cell membrane</keyword>
<evidence type="ECO:0000313" key="12">
    <source>
        <dbReference type="EMBL" id="ARN84150.1"/>
    </source>
</evidence>
<dbReference type="NCBIfam" id="NF001454">
    <property type="entry name" value="PRK00315.1"/>
    <property type="match status" value="1"/>
</dbReference>
<evidence type="ECO:0000256" key="10">
    <source>
        <dbReference type="ARBA" id="ARBA00023136"/>
    </source>
</evidence>
<dbReference type="Pfam" id="PF02669">
    <property type="entry name" value="KdpC"/>
    <property type="match status" value="1"/>
</dbReference>
<keyword evidence="6 11" id="KW-0067">ATP-binding</keyword>
<evidence type="ECO:0000256" key="3">
    <source>
        <dbReference type="ARBA" id="ARBA00022538"/>
    </source>
</evidence>
<evidence type="ECO:0000256" key="6">
    <source>
        <dbReference type="ARBA" id="ARBA00022840"/>
    </source>
</evidence>
<sequence>MKMLIRQLSTAFIFLFFLSVITGILYPLSITLIANLIFPFQAQGSFINADNRIVGSLLIGQPFENPGYFWSRPSATIPSPYNANSSNGSNQGPMNKLLLQTIHDRIIFLRRSDPENTNPIPIDLVTASASGLDPEISPNAAFYQISRIAKIRGLKESDLRILIQKHIKQRQGGILGEPRVNVLALNLALNNFAK</sequence>
<evidence type="ECO:0000256" key="4">
    <source>
        <dbReference type="ARBA" id="ARBA00022692"/>
    </source>
</evidence>
<keyword evidence="13" id="KW-1185">Reference proteome</keyword>
<dbReference type="GO" id="GO:0005886">
    <property type="term" value="C:plasma membrane"/>
    <property type="evidence" value="ECO:0007669"/>
    <property type="project" value="UniProtKB-SubCell"/>
</dbReference>
<keyword evidence="9 11" id="KW-0406">Ion transport</keyword>
<dbReference type="PANTHER" id="PTHR30042:SF2">
    <property type="entry name" value="POTASSIUM-TRANSPORTING ATPASE KDPC SUBUNIT"/>
    <property type="match status" value="1"/>
</dbReference>
<keyword evidence="5 11" id="KW-0547">Nucleotide-binding</keyword>
<dbReference type="Proteomes" id="UP000237351">
    <property type="component" value="Chromosome"/>
</dbReference>
<accession>A0A1W6N2Q1</accession>
<protein>
    <recommendedName>
        <fullName evidence="11">Potassium-transporting ATPase KdpC subunit</fullName>
    </recommendedName>
    <alternativeName>
        <fullName evidence="11">ATP phosphohydrolase [potassium-transporting] C chain</fullName>
    </alternativeName>
    <alternativeName>
        <fullName evidence="11">Potassium-binding and translocating subunit C</fullName>
    </alternativeName>
    <alternativeName>
        <fullName evidence="11">Potassium-translocating ATPase C chain</fullName>
    </alternativeName>
</protein>
<comment type="similarity">
    <text evidence="11">Belongs to the KdpC family.</text>
</comment>
<gene>
    <name evidence="11" type="primary">kdpC</name>
    <name evidence="12" type="ORF">GQ61_00980</name>
</gene>
<evidence type="ECO:0000256" key="2">
    <source>
        <dbReference type="ARBA" id="ARBA00022475"/>
    </source>
</evidence>
<dbReference type="AlphaFoldDB" id="A0A1W6N2Q1"/>
<keyword evidence="1 11" id="KW-0813">Transport</keyword>
<comment type="function">
    <text evidence="11">Part of the high-affinity ATP-driven potassium transport (or Kdp) system, which catalyzes the hydrolysis of ATP coupled with the electrogenic transport of potassium into the cytoplasm. This subunit acts as a catalytic chaperone that increases the ATP-binding affinity of the ATP-hydrolyzing subunit KdpB by the formation of a transient KdpB/KdpC/ATP ternary complex.</text>
</comment>
<comment type="subcellular location">
    <subcellularLocation>
        <location evidence="11">Cell membrane</location>
        <topology evidence="11">Single-pass membrane protein</topology>
    </subcellularLocation>
</comment>
<evidence type="ECO:0000256" key="1">
    <source>
        <dbReference type="ARBA" id="ARBA00022448"/>
    </source>
</evidence>
<dbReference type="OrthoDB" id="9788285at2"/>
<feature type="transmembrane region" description="Helical" evidence="11">
    <location>
        <begin position="12"/>
        <end position="38"/>
    </location>
</feature>
<keyword evidence="7 11" id="KW-0630">Potassium</keyword>
<dbReference type="STRING" id="1414854.GQ61_00980"/>
<dbReference type="EMBL" id="CP008743">
    <property type="protein sequence ID" value="ARN84150.1"/>
    <property type="molecule type" value="Genomic_DNA"/>
</dbReference>
<evidence type="ECO:0000313" key="13">
    <source>
        <dbReference type="Proteomes" id="UP000237351"/>
    </source>
</evidence>
<evidence type="ECO:0000256" key="8">
    <source>
        <dbReference type="ARBA" id="ARBA00022989"/>
    </source>
</evidence>
<dbReference type="PIRSF" id="PIRSF001296">
    <property type="entry name" value="K_ATPase_KdpC"/>
    <property type="match status" value="1"/>
</dbReference>
<keyword evidence="4 11" id="KW-0812">Transmembrane</keyword>
<organism evidence="12 13">
    <name type="scientific">Candidatus Nucleicultrix amoebiphila FS5</name>
    <dbReference type="NCBI Taxonomy" id="1414854"/>
    <lineage>
        <taxon>Bacteria</taxon>
        <taxon>Pseudomonadati</taxon>
        <taxon>Pseudomonadota</taxon>
        <taxon>Alphaproteobacteria</taxon>
        <taxon>Holosporales</taxon>
        <taxon>Candidatus Nucleicultricaceae</taxon>
        <taxon>Candidatus Nucleicultrix</taxon>
    </lineage>
</organism>
<dbReference type="KEGG" id="naf:GQ61_00980"/>
<evidence type="ECO:0000256" key="5">
    <source>
        <dbReference type="ARBA" id="ARBA00022741"/>
    </source>
</evidence>
<evidence type="ECO:0000256" key="11">
    <source>
        <dbReference type="HAMAP-Rule" id="MF_00276"/>
    </source>
</evidence>
<keyword evidence="8 11" id="KW-1133">Transmembrane helix</keyword>
<keyword evidence="3 11" id="KW-0633">Potassium transport</keyword>
<dbReference type="InterPro" id="IPR003820">
    <property type="entry name" value="KdpC"/>
</dbReference>
<proteinExistence type="inferred from homology"/>
<dbReference type="RefSeq" id="WP_085783509.1">
    <property type="nucleotide sequence ID" value="NZ_CP008743.1"/>
</dbReference>
<evidence type="ECO:0000256" key="9">
    <source>
        <dbReference type="ARBA" id="ARBA00023065"/>
    </source>
</evidence>
<keyword evidence="10 11" id="KW-0472">Membrane</keyword>
<evidence type="ECO:0000256" key="7">
    <source>
        <dbReference type="ARBA" id="ARBA00022958"/>
    </source>
</evidence>
<name>A0A1W6N2Q1_9PROT</name>
<reference evidence="12 13" key="1">
    <citation type="submission" date="2014-06" db="EMBL/GenBank/DDBJ databases">
        <title>The genome of the endonuclear symbiont Nucleicultrix amoebiphila.</title>
        <authorList>
            <person name="Schulz F."/>
            <person name="Horn M."/>
        </authorList>
    </citation>
    <scope>NUCLEOTIDE SEQUENCE [LARGE SCALE GENOMIC DNA]</scope>
    <source>
        <strain evidence="12 13">FS5</strain>
    </source>
</reference>
<comment type="subunit">
    <text evidence="11">The system is composed of three essential subunits: KdpA, KdpB and KdpC.</text>
</comment>